<proteinExistence type="predicted"/>
<dbReference type="Proteomes" id="UP000199656">
    <property type="component" value="Unassembled WGS sequence"/>
</dbReference>
<dbReference type="STRING" id="408074.SAMN05660909_02055"/>
<evidence type="ECO:0000313" key="2">
    <source>
        <dbReference type="Proteomes" id="UP000199656"/>
    </source>
</evidence>
<reference evidence="2" key="1">
    <citation type="submission" date="2016-10" db="EMBL/GenBank/DDBJ databases">
        <authorList>
            <person name="Varghese N."/>
            <person name="Submissions S."/>
        </authorList>
    </citation>
    <scope>NUCLEOTIDE SEQUENCE [LARGE SCALE GENOMIC DNA]</scope>
    <source>
        <strain evidence="2">DSM 23920</strain>
    </source>
</reference>
<dbReference type="AlphaFoldDB" id="A0A1H4BCS1"/>
<gene>
    <name evidence="1" type="ORF">SAMN05660909_02055</name>
</gene>
<protein>
    <submittedName>
        <fullName evidence="1">Uncharacterized protein</fullName>
    </submittedName>
</protein>
<dbReference type="EMBL" id="FNRL01000007">
    <property type="protein sequence ID" value="SEA45930.1"/>
    <property type="molecule type" value="Genomic_DNA"/>
</dbReference>
<accession>A0A1H4BCS1</accession>
<evidence type="ECO:0000313" key="1">
    <source>
        <dbReference type="EMBL" id="SEA45930.1"/>
    </source>
</evidence>
<sequence>MQIIYRNIFEVQWHHDYFLVPGPVMKYPGIYDVRRLVSIWPDDRTQRLMQQYRMVFRNTARGFAVMAEVTEVSPGSYALHIDPEPNDRFSFCWSLNDPLFVNYTNCRVNEPTASLYYLSNRTGTSIGAVAYLNKAVPAFGTAYPGQTSYWLGDTMVMGGKVYEAIEEDVPLVNYAANAAKWKQISSAVVNYINPGDRLLQQGTRFTYTRPNTLPGEWITWQLFDCNNNPVQFTGTTAYRTSMKASEQVAITLDLGWLEQGAYRMVIQQQPAPAQLSFYYYNQLGGPPIAGVCEYFISGASPAFTFCKKDPATQKWIIDTPNKTFMIRFRNRLTHWQYLRQDQSIFDQPPDPRPLTWFYSGYTVPGPMGSTIPMPDPTPARIVPEINPVTHLVKNIYSKIYLAN</sequence>
<dbReference type="RefSeq" id="WP_089761258.1">
    <property type="nucleotide sequence ID" value="NZ_BKAT01000037.1"/>
</dbReference>
<name>A0A1H4BCS1_9BACT</name>
<keyword evidence="2" id="KW-1185">Reference proteome</keyword>
<organism evidence="1 2">
    <name type="scientific">Chitinophaga terrae</name>
    <name type="common">ex Kim and Jung 2007</name>
    <dbReference type="NCBI Taxonomy" id="408074"/>
    <lineage>
        <taxon>Bacteria</taxon>
        <taxon>Pseudomonadati</taxon>
        <taxon>Bacteroidota</taxon>
        <taxon>Chitinophagia</taxon>
        <taxon>Chitinophagales</taxon>
        <taxon>Chitinophagaceae</taxon>
        <taxon>Chitinophaga</taxon>
    </lineage>
</organism>
<dbReference type="OrthoDB" id="583528at2"/>